<dbReference type="InterPro" id="IPR013103">
    <property type="entry name" value="RVT_2"/>
</dbReference>
<protein>
    <recommendedName>
        <fullName evidence="5">Reverse transcriptase Ty1/copia-type domain-containing protein</fullName>
    </recommendedName>
</protein>
<dbReference type="InterPro" id="IPR043502">
    <property type="entry name" value="DNA/RNA_pol_sf"/>
</dbReference>
<keyword evidence="4" id="KW-1185">Reference proteome</keyword>
<dbReference type="Pfam" id="PF25597">
    <property type="entry name" value="SH3_retrovirus"/>
    <property type="match status" value="1"/>
</dbReference>
<reference evidence="3" key="1">
    <citation type="journal article" date="2023" name="G3 (Bethesda)">
        <title>A reference genome for the long-term kleptoplast-retaining sea slug Elysia crispata morphotype clarki.</title>
        <authorList>
            <person name="Eastman K.E."/>
            <person name="Pendleton A.L."/>
            <person name="Shaikh M.A."/>
            <person name="Suttiyut T."/>
            <person name="Ogas R."/>
            <person name="Tomko P."/>
            <person name="Gavelis G."/>
            <person name="Widhalm J.R."/>
            <person name="Wisecaver J.H."/>
        </authorList>
    </citation>
    <scope>NUCLEOTIDE SEQUENCE</scope>
    <source>
        <strain evidence="3">ECLA1</strain>
    </source>
</reference>
<organism evidence="3 4">
    <name type="scientific">Elysia crispata</name>
    <name type="common">lettuce slug</name>
    <dbReference type="NCBI Taxonomy" id="231223"/>
    <lineage>
        <taxon>Eukaryota</taxon>
        <taxon>Metazoa</taxon>
        <taxon>Spiralia</taxon>
        <taxon>Lophotrochozoa</taxon>
        <taxon>Mollusca</taxon>
        <taxon>Gastropoda</taxon>
        <taxon>Heterobranchia</taxon>
        <taxon>Euthyneura</taxon>
        <taxon>Panpulmonata</taxon>
        <taxon>Sacoglossa</taxon>
        <taxon>Placobranchoidea</taxon>
        <taxon>Plakobranchidae</taxon>
        <taxon>Elysia</taxon>
    </lineage>
</organism>
<dbReference type="SUPFAM" id="SSF56672">
    <property type="entry name" value="DNA/RNA polymerases"/>
    <property type="match status" value="1"/>
</dbReference>
<sequence>MGRCMLLDKKLPQELWPYAVHTAVYTRNRCLNSRVYRTPFEALTSRRPNISNMRIFGCECYAYTQQRKAKLDERGKKGVFVGYDRSSPANLVYFPDIRKVIKCRLVHFVSKDSDVNDRETQTGGFPVHEDDVTVKRPVVGKAPNMEERGKQAVGGRCVYTIKEFENGSKSYKVRFVAKGYSQKEGLDYHETFAPTAQLTSVRVVMQLAAQNGLMLHQMDVKKAYLNAPIDCEIYLEQPEGFEAKTENGEQLFCRLNKSLYGLKQSGRNWNKMLHSFLTVNEFEQSLRDNCLYTKYVDNEMIVILFWVDDVIVGASNENLLGETKQLFKENFKMKDMEQLSYFLGIDFEQGQDFVRMHQQRYIQNLLEKFEMSDCKPRGTPCEQKLEWSECEPFDSKRYREIVGSLIYLMMCTRPDISWLVTRLSQFLSKPLQCHWITLKHVLRYLKGTAHYELCYRKCEKGLRITGYTDSDWASGMEDRRSTSGYCFSLVEDGPLISWKSRKQQIVALSTCEAEYIALTAAVQEVMYLSHLVKSIGVTYDQLPIIYEDNQGTIALANNPTKHQRSKHIDVRYHFIRSEVNKGFELKYCPTEEMLADIMTKPATKEQLNKFKTLLFGR</sequence>
<accession>A0AAE1DG18</accession>
<evidence type="ECO:0000313" key="3">
    <source>
        <dbReference type="EMBL" id="KAK3769201.1"/>
    </source>
</evidence>
<dbReference type="PANTHER" id="PTHR11439">
    <property type="entry name" value="GAG-POL-RELATED RETROTRANSPOSON"/>
    <property type="match status" value="1"/>
</dbReference>
<feature type="domain" description="Reverse transcriptase Ty1/copia-type" evidence="1">
    <location>
        <begin position="148"/>
        <end position="382"/>
    </location>
</feature>
<feature type="domain" description="Retroviral polymerase SH3-like" evidence="2">
    <location>
        <begin position="58"/>
        <end position="111"/>
    </location>
</feature>
<dbReference type="CDD" id="cd09272">
    <property type="entry name" value="RNase_HI_RT_Ty1"/>
    <property type="match status" value="1"/>
</dbReference>
<gene>
    <name evidence="3" type="ORF">RRG08_005148</name>
</gene>
<evidence type="ECO:0000313" key="4">
    <source>
        <dbReference type="Proteomes" id="UP001283361"/>
    </source>
</evidence>
<dbReference type="Proteomes" id="UP001283361">
    <property type="component" value="Unassembled WGS sequence"/>
</dbReference>
<evidence type="ECO:0000259" key="2">
    <source>
        <dbReference type="Pfam" id="PF25597"/>
    </source>
</evidence>
<evidence type="ECO:0000259" key="1">
    <source>
        <dbReference type="Pfam" id="PF07727"/>
    </source>
</evidence>
<dbReference type="AlphaFoldDB" id="A0AAE1DG18"/>
<dbReference type="InterPro" id="IPR057670">
    <property type="entry name" value="SH3_retrovirus"/>
</dbReference>
<name>A0AAE1DG18_9GAST</name>
<dbReference type="Pfam" id="PF07727">
    <property type="entry name" value="RVT_2"/>
    <property type="match status" value="1"/>
</dbReference>
<dbReference type="EMBL" id="JAWDGP010003957">
    <property type="protein sequence ID" value="KAK3769201.1"/>
    <property type="molecule type" value="Genomic_DNA"/>
</dbReference>
<dbReference type="PANTHER" id="PTHR11439:SF483">
    <property type="entry name" value="PEPTIDE SYNTHASE GLIP-LIKE, PUTATIVE (AFU_ORTHOLOGUE AFUA_3G12920)-RELATED"/>
    <property type="match status" value="1"/>
</dbReference>
<comment type="caution">
    <text evidence="3">The sequence shown here is derived from an EMBL/GenBank/DDBJ whole genome shotgun (WGS) entry which is preliminary data.</text>
</comment>
<evidence type="ECO:0008006" key="5">
    <source>
        <dbReference type="Google" id="ProtNLM"/>
    </source>
</evidence>
<proteinExistence type="predicted"/>